<evidence type="ECO:0000256" key="4">
    <source>
        <dbReference type="PROSITE-ProRule" id="PRU00433"/>
    </source>
</evidence>
<keyword evidence="3 4" id="KW-0408">Iron</keyword>
<dbReference type="InterPro" id="IPR036909">
    <property type="entry name" value="Cyt_c-like_dom_sf"/>
</dbReference>
<dbReference type="EMBL" id="JACXWD010000041">
    <property type="protein sequence ID" value="MBD3868741.1"/>
    <property type="molecule type" value="Genomic_DNA"/>
</dbReference>
<dbReference type="PANTHER" id="PTHR33751:SF1">
    <property type="entry name" value="CBB3-TYPE CYTOCHROME C OXIDASE SUBUNIT FIXP"/>
    <property type="match status" value="1"/>
</dbReference>
<protein>
    <submittedName>
        <fullName evidence="6">C-type cytochrome</fullName>
    </submittedName>
</protein>
<dbReference type="Gene3D" id="1.10.760.10">
    <property type="entry name" value="Cytochrome c-like domain"/>
    <property type="match status" value="2"/>
</dbReference>
<keyword evidence="2 4" id="KW-0479">Metal-binding</keyword>
<dbReference type="GO" id="GO:0046872">
    <property type="term" value="F:metal ion binding"/>
    <property type="evidence" value="ECO:0007669"/>
    <property type="project" value="UniProtKB-KW"/>
</dbReference>
<dbReference type="PROSITE" id="PS51007">
    <property type="entry name" value="CYTC"/>
    <property type="match status" value="2"/>
</dbReference>
<evidence type="ECO:0000313" key="6">
    <source>
        <dbReference type="EMBL" id="MBD3868741.1"/>
    </source>
</evidence>
<proteinExistence type="predicted"/>
<dbReference type="PANTHER" id="PTHR33751">
    <property type="entry name" value="CBB3-TYPE CYTOCHROME C OXIDASE SUBUNIT FIXP"/>
    <property type="match status" value="1"/>
</dbReference>
<evidence type="ECO:0000313" key="7">
    <source>
        <dbReference type="Proteomes" id="UP000648239"/>
    </source>
</evidence>
<dbReference type="InterPro" id="IPR009056">
    <property type="entry name" value="Cyt_c-like_dom"/>
</dbReference>
<dbReference type="InterPro" id="IPR050597">
    <property type="entry name" value="Cytochrome_c_Oxidase_Subunit"/>
</dbReference>
<dbReference type="SUPFAM" id="SSF46626">
    <property type="entry name" value="Cytochrome c"/>
    <property type="match status" value="2"/>
</dbReference>
<dbReference type="Pfam" id="PF13442">
    <property type="entry name" value="Cytochrome_CBB3"/>
    <property type="match status" value="1"/>
</dbReference>
<evidence type="ECO:0000256" key="2">
    <source>
        <dbReference type="ARBA" id="ARBA00022723"/>
    </source>
</evidence>
<keyword evidence="1 4" id="KW-0349">Heme</keyword>
<dbReference type="Proteomes" id="UP000648239">
    <property type="component" value="Unassembled WGS sequence"/>
</dbReference>
<feature type="domain" description="Cytochrome c" evidence="5">
    <location>
        <begin position="37"/>
        <end position="143"/>
    </location>
</feature>
<gene>
    <name evidence="6" type="ORF">IFK94_11505</name>
</gene>
<evidence type="ECO:0000256" key="1">
    <source>
        <dbReference type="ARBA" id="ARBA00022617"/>
    </source>
</evidence>
<dbReference type="AlphaFoldDB" id="A0A8J6Y9B3"/>
<reference evidence="6 7" key="1">
    <citation type="submission" date="2020-08" db="EMBL/GenBank/DDBJ databases">
        <title>Acidobacteriota in marine sediments use diverse sulfur dissimilation pathways.</title>
        <authorList>
            <person name="Wasmund K."/>
        </authorList>
    </citation>
    <scope>NUCLEOTIDE SEQUENCE [LARGE SCALE GENOMIC DNA]</scope>
    <source>
        <strain evidence="6">MAG AM4</strain>
    </source>
</reference>
<evidence type="ECO:0000259" key="5">
    <source>
        <dbReference type="PROSITE" id="PS51007"/>
    </source>
</evidence>
<evidence type="ECO:0000256" key="3">
    <source>
        <dbReference type="ARBA" id="ARBA00023004"/>
    </source>
</evidence>
<comment type="caution">
    <text evidence="6">The sequence shown here is derived from an EMBL/GenBank/DDBJ whole genome shotgun (WGS) entry which is preliminary data.</text>
</comment>
<dbReference type="GO" id="GO:0020037">
    <property type="term" value="F:heme binding"/>
    <property type="evidence" value="ECO:0007669"/>
    <property type="project" value="InterPro"/>
</dbReference>
<dbReference type="GO" id="GO:0009055">
    <property type="term" value="F:electron transfer activity"/>
    <property type="evidence" value="ECO:0007669"/>
    <property type="project" value="InterPro"/>
</dbReference>
<sequence length="269" mass="29200">MKSIKMRYLLGALALALILALASPAIIHGFWKVRSSNPVRRGIVSARELGCFRCHGALGQGGVPDPGKPDENIPAWNGGVWMMYVKNDDAIRKYIREGTVHAHEHGDEQGGGAGHRGIEMPAYGNMLDDGELNDLVATFKVLSGMSVTPAGSPARRGADLARKWNCFSCHGPAGSGGLPNPGSFAGFIPGWYGADFNDLVRDREEFEAWIREGSIKRLSLHPLASIFIKRQKVLMPAYAELTVEEVDDLWAYAQWLAETSGGSAGELPW</sequence>
<name>A0A8J6Y9B3_9BACT</name>
<organism evidence="6 7">
    <name type="scientific">Candidatus Polarisedimenticola svalbardensis</name>
    <dbReference type="NCBI Taxonomy" id="2886004"/>
    <lineage>
        <taxon>Bacteria</taxon>
        <taxon>Pseudomonadati</taxon>
        <taxon>Acidobacteriota</taxon>
        <taxon>Candidatus Polarisedimenticolia</taxon>
        <taxon>Candidatus Polarisedimenticolales</taxon>
        <taxon>Candidatus Polarisedimenticolaceae</taxon>
        <taxon>Candidatus Polarisedimenticola</taxon>
    </lineage>
</organism>
<accession>A0A8J6Y9B3</accession>
<feature type="domain" description="Cytochrome c" evidence="5">
    <location>
        <begin position="152"/>
        <end position="257"/>
    </location>
</feature>